<feature type="transmembrane region" description="Helical" evidence="5">
    <location>
        <begin position="254"/>
        <end position="273"/>
    </location>
</feature>
<comment type="caution">
    <text evidence="5">Lacks conserved residue(s) required for the propagation of feature annotation.</text>
</comment>
<evidence type="ECO:0000259" key="7">
    <source>
        <dbReference type="Pfam" id="PF02932"/>
    </source>
</evidence>
<accession>A0ABM0M5B9</accession>
<dbReference type="RefSeq" id="XP_006815210.1">
    <property type="nucleotide sequence ID" value="XM_006815147.1"/>
</dbReference>
<dbReference type="InterPro" id="IPR006201">
    <property type="entry name" value="Neur_channel"/>
</dbReference>
<dbReference type="Gene3D" id="2.70.170.10">
    <property type="entry name" value="Neurotransmitter-gated ion-channel ligand-binding domain"/>
    <property type="match status" value="1"/>
</dbReference>
<evidence type="ECO:0000256" key="4">
    <source>
        <dbReference type="ARBA" id="ARBA00023136"/>
    </source>
</evidence>
<keyword evidence="5" id="KW-0406">Ion transport</keyword>
<protein>
    <submittedName>
        <fullName evidence="9">Neuronal acetylcholine receptor subunit alpha-9-like</fullName>
    </submittedName>
</protein>
<keyword evidence="5" id="KW-0813">Transport</keyword>
<dbReference type="Pfam" id="PF02931">
    <property type="entry name" value="Neur_chan_LBD"/>
    <property type="match status" value="1"/>
</dbReference>
<dbReference type="Pfam" id="PF02932">
    <property type="entry name" value="Neur_chan_memb"/>
    <property type="match status" value="1"/>
</dbReference>
<dbReference type="PANTHER" id="PTHR18945">
    <property type="entry name" value="NEUROTRANSMITTER GATED ION CHANNEL"/>
    <property type="match status" value="1"/>
</dbReference>
<keyword evidence="2 5" id="KW-0812">Transmembrane</keyword>
<organism evidence="8 9">
    <name type="scientific">Saccoglossus kowalevskii</name>
    <name type="common">Acorn worm</name>
    <dbReference type="NCBI Taxonomy" id="10224"/>
    <lineage>
        <taxon>Eukaryota</taxon>
        <taxon>Metazoa</taxon>
        <taxon>Hemichordata</taxon>
        <taxon>Enteropneusta</taxon>
        <taxon>Harrimaniidae</taxon>
        <taxon>Saccoglossus</taxon>
    </lineage>
</organism>
<evidence type="ECO:0000256" key="2">
    <source>
        <dbReference type="ARBA" id="ARBA00022692"/>
    </source>
</evidence>
<dbReference type="CDD" id="cd18989">
    <property type="entry name" value="LGIC_ECD_cation"/>
    <property type="match status" value="1"/>
</dbReference>
<comment type="subcellular location">
    <subcellularLocation>
        <location evidence="1">Membrane</location>
        <topology evidence="1">Multi-pass membrane protein</topology>
    </subcellularLocation>
</comment>
<reference evidence="9" key="1">
    <citation type="submission" date="2025-08" db="UniProtKB">
        <authorList>
            <consortium name="RefSeq"/>
        </authorList>
    </citation>
    <scope>IDENTIFICATION</scope>
    <source>
        <tissue evidence="9">Testes</tissue>
    </source>
</reference>
<evidence type="ECO:0000313" key="8">
    <source>
        <dbReference type="Proteomes" id="UP000694865"/>
    </source>
</evidence>
<evidence type="ECO:0000256" key="1">
    <source>
        <dbReference type="ARBA" id="ARBA00004141"/>
    </source>
</evidence>
<feature type="transmembrane region" description="Helical" evidence="5">
    <location>
        <begin position="313"/>
        <end position="335"/>
    </location>
</feature>
<dbReference type="InterPro" id="IPR036734">
    <property type="entry name" value="Neur_chan_lig-bd_sf"/>
</dbReference>
<name>A0ABM0M5B9_SACKO</name>
<keyword evidence="3 5" id="KW-1133">Transmembrane helix</keyword>
<evidence type="ECO:0000256" key="5">
    <source>
        <dbReference type="RuleBase" id="RU000687"/>
    </source>
</evidence>
<keyword evidence="8" id="KW-1185">Reference proteome</keyword>
<dbReference type="InterPro" id="IPR018000">
    <property type="entry name" value="Neurotransmitter_ion_chnl_CS"/>
</dbReference>
<dbReference type="Proteomes" id="UP000694865">
    <property type="component" value="Unplaced"/>
</dbReference>
<dbReference type="GeneID" id="102810303"/>
<proteinExistence type="inferred from homology"/>
<dbReference type="CDD" id="cd19051">
    <property type="entry name" value="LGIC_TM_cation"/>
    <property type="match status" value="1"/>
</dbReference>
<dbReference type="SUPFAM" id="SSF63712">
    <property type="entry name" value="Nicotinic receptor ligand binding domain-like"/>
    <property type="match status" value="1"/>
</dbReference>
<dbReference type="InterPro" id="IPR006202">
    <property type="entry name" value="Neur_chan_lig-bd"/>
</dbReference>
<dbReference type="InterPro" id="IPR006029">
    <property type="entry name" value="Neurotrans-gated_channel_TM"/>
</dbReference>
<dbReference type="InterPro" id="IPR038050">
    <property type="entry name" value="Neuro_actylchol_rec"/>
</dbReference>
<comment type="similarity">
    <text evidence="5">Belongs to the ligand-gated ion channel (TC 1.A.9) family.</text>
</comment>
<evidence type="ECO:0000313" key="9">
    <source>
        <dbReference type="RefSeq" id="XP_006815210.1"/>
    </source>
</evidence>
<sequence length="438" mass="49492">MKVLEQIVAYATCFDTGKQMRKMGSVTYTTLAVRGICTIMVIVALCQPVNSLSHEKQIIEDILSTYNKRGRPVLSDSTVVDVSLDVSIKHVVDMFWKDEYLTWDSSLYGNVERIVLPSSEIWIPDIKQYNDVDDSVDNDAANVFVSVESDGRVTMAWRPLYTETACRVDVRYFPIDSQVCNLQFGSWIYDVNQLSIVSRHDRLNSSEFKPIGEWTLQNSQVRSITHSGKDGRAYSLLQLTIVIDRKSSMYITSYMFPCVLISVLMLLSFIIPYQYGVQKISMGVTLFLTGVVYLQSIIKILPATSDSPIMLTHYYITMLLFLSLGTLANIISLILTHMDSSGKREVPHLLRKICFVDNMHTSHRSGSIVTVIQNDDSNENMVLRKSKATQASDIESSATVLDIENAVNDIRDMMHSCNTYSRVVAMAEKMSQIKTIEK</sequence>
<dbReference type="Gene3D" id="1.20.58.390">
    <property type="entry name" value="Neurotransmitter-gated ion-channel transmembrane domain"/>
    <property type="match status" value="1"/>
</dbReference>
<dbReference type="SUPFAM" id="SSF90112">
    <property type="entry name" value="Neurotransmitter-gated ion-channel transmembrane pore"/>
    <property type="match status" value="1"/>
</dbReference>
<dbReference type="PROSITE" id="PS00236">
    <property type="entry name" value="NEUROTR_ION_CHANNEL"/>
    <property type="match status" value="1"/>
</dbReference>
<dbReference type="InterPro" id="IPR036719">
    <property type="entry name" value="Neuro-gated_channel_TM_sf"/>
</dbReference>
<feature type="domain" description="Neurotransmitter-gated ion-channel ligand-binding" evidence="6">
    <location>
        <begin position="55"/>
        <end position="246"/>
    </location>
</feature>
<keyword evidence="5" id="KW-0407">Ion channel</keyword>
<gene>
    <name evidence="9" type="primary">LOC102810303</name>
</gene>
<feature type="domain" description="Neurotransmitter-gated ion-channel transmembrane" evidence="7">
    <location>
        <begin position="255"/>
        <end position="357"/>
    </location>
</feature>
<dbReference type="PRINTS" id="PR00252">
    <property type="entry name" value="NRIONCHANNEL"/>
</dbReference>
<evidence type="ECO:0000256" key="3">
    <source>
        <dbReference type="ARBA" id="ARBA00022989"/>
    </source>
</evidence>
<keyword evidence="4 5" id="KW-0472">Membrane</keyword>
<feature type="transmembrane region" description="Helical" evidence="5">
    <location>
        <begin position="280"/>
        <end position="301"/>
    </location>
</feature>
<evidence type="ECO:0000259" key="6">
    <source>
        <dbReference type="Pfam" id="PF02931"/>
    </source>
</evidence>